<protein>
    <submittedName>
        <fullName evidence="1">Uncharacterized protein</fullName>
    </submittedName>
</protein>
<evidence type="ECO:0000313" key="2">
    <source>
        <dbReference type="Proteomes" id="UP000807825"/>
    </source>
</evidence>
<dbReference type="Proteomes" id="UP000807825">
    <property type="component" value="Unassembled WGS sequence"/>
</dbReference>
<sequence length="72" mass="8320">MGLLPVPDEVKTMHEKIDRLVDTINSQNALLGQVLQRTLELGSYQRDLRDMQLKLEYLSNSVTTIKDCVRFK</sequence>
<proteinExistence type="predicted"/>
<comment type="caution">
    <text evidence="1">The sequence shown here is derived from an EMBL/GenBank/DDBJ whole genome shotgun (WGS) entry which is preliminary data.</text>
</comment>
<accession>A0A9D6Z5Q3</accession>
<reference evidence="1" key="1">
    <citation type="submission" date="2020-07" db="EMBL/GenBank/DDBJ databases">
        <title>Huge and variable diversity of episymbiotic CPR bacteria and DPANN archaea in groundwater ecosystems.</title>
        <authorList>
            <person name="He C.Y."/>
            <person name="Keren R."/>
            <person name="Whittaker M."/>
            <person name="Farag I.F."/>
            <person name="Doudna J."/>
            <person name="Cate J.H.D."/>
            <person name="Banfield J.F."/>
        </authorList>
    </citation>
    <scope>NUCLEOTIDE SEQUENCE</scope>
    <source>
        <strain evidence="1">NC_groundwater_1664_Pr3_B-0.1um_52_9</strain>
    </source>
</reference>
<dbReference type="EMBL" id="JACRDE010000517">
    <property type="protein sequence ID" value="MBI5251742.1"/>
    <property type="molecule type" value="Genomic_DNA"/>
</dbReference>
<dbReference type="AlphaFoldDB" id="A0A9D6Z5Q3"/>
<gene>
    <name evidence="1" type="ORF">HY912_19795</name>
</gene>
<name>A0A9D6Z5Q3_9BACT</name>
<evidence type="ECO:0000313" key="1">
    <source>
        <dbReference type="EMBL" id="MBI5251742.1"/>
    </source>
</evidence>
<organism evidence="1 2">
    <name type="scientific">Desulfomonile tiedjei</name>
    <dbReference type="NCBI Taxonomy" id="2358"/>
    <lineage>
        <taxon>Bacteria</taxon>
        <taxon>Pseudomonadati</taxon>
        <taxon>Thermodesulfobacteriota</taxon>
        <taxon>Desulfomonilia</taxon>
        <taxon>Desulfomonilales</taxon>
        <taxon>Desulfomonilaceae</taxon>
        <taxon>Desulfomonile</taxon>
    </lineage>
</organism>